<dbReference type="AlphaFoldDB" id="A0A158L5L6"/>
<proteinExistence type="predicted"/>
<protein>
    <submittedName>
        <fullName evidence="1">Uncharacterized protein</fullName>
    </submittedName>
</protein>
<accession>A0A158L5L6</accession>
<organism evidence="1 2">
    <name type="scientific">Caballeronia terrestris</name>
    <dbReference type="NCBI Taxonomy" id="1226301"/>
    <lineage>
        <taxon>Bacteria</taxon>
        <taxon>Pseudomonadati</taxon>
        <taxon>Pseudomonadota</taxon>
        <taxon>Betaproteobacteria</taxon>
        <taxon>Burkholderiales</taxon>
        <taxon>Burkholderiaceae</taxon>
        <taxon>Caballeronia</taxon>
    </lineage>
</organism>
<evidence type="ECO:0000313" key="2">
    <source>
        <dbReference type="Proteomes" id="UP000054925"/>
    </source>
</evidence>
<name>A0A158L5L6_9BURK</name>
<gene>
    <name evidence="1" type="ORF">AWB67_07513</name>
</gene>
<keyword evidence="2" id="KW-1185">Reference proteome</keyword>
<dbReference type="Proteomes" id="UP000054925">
    <property type="component" value="Unassembled WGS sequence"/>
</dbReference>
<dbReference type="EMBL" id="FCOL02000409">
    <property type="protein sequence ID" value="SAL87991.1"/>
    <property type="molecule type" value="Genomic_DNA"/>
</dbReference>
<reference evidence="1" key="1">
    <citation type="submission" date="2016-01" db="EMBL/GenBank/DDBJ databases">
        <authorList>
            <person name="Peeters C."/>
        </authorList>
    </citation>
    <scope>NUCLEOTIDE SEQUENCE [LARGE SCALE GENOMIC DNA]</scope>
    <source>
        <strain evidence="1">LMG 22937</strain>
    </source>
</reference>
<evidence type="ECO:0000313" key="1">
    <source>
        <dbReference type="EMBL" id="SAL87991.1"/>
    </source>
</evidence>
<sequence length="114" mass="11844">MLDFLSGKTAKPNEILERALDVLAADGKITTGDNGNLHKNLIAKPYSPSAARAMGRNTVTIMQKTKMIVAGANKGEFLPNPKSLFLLIAEQNLDPASPAVADEPAGAVTGVSAA</sequence>
<comment type="caution">
    <text evidence="1">The sequence shown here is derived from an EMBL/GenBank/DDBJ whole genome shotgun (WGS) entry which is preliminary data.</text>
</comment>